<sequence length="100" mass="10824">MGDDLYIDAGMLRRVRTNLGRIETMLSRPANDMKALDGTELGPAKLRSRVTEFADEWAYGIAQLGEFTASAVEALTSIEEAFQQADTDLANALNDANGVS</sequence>
<dbReference type="RefSeq" id="WP_068121497.1">
    <property type="nucleotide sequence ID" value="NZ_CCXJ01000376.1"/>
</dbReference>
<accession>A0ABT9NQ58</accession>
<dbReference type="EMBL" id="JAUSQM010000001">
    <property type="protein sequence ID" value="MDP9822562.1"/>
    <property type="molecule type" value="Genomic_DNA"/>
</dbReference>
<dbReference type="Proteomes" id="UP001240447">
    <property type="component" value="Unassembled WGS sequence"/>
</dbReference>
<keyword evidence="2" id="KW-1185">Reference proteome</keyword>
<reference evidence="1 2" key="1">
    <citation type="submission" date="2023-07" db="EMBL/GenBank/DDBJ databases">
        <title>Sequencing the genomes of 1000 actinobacteria strains.</title>
        <authorList>
            <person name="Klenk H.-P."/>
        </authorList>
    </citation>
    <scope>NUCLEOTIDE SEQUENCE [LARGE SCALE GENOMIC DNA]</scope>
    <source>
        <strain evidence="1 2">GD13</strain>
    </source>
</reference>
<organism evidence="1 2">
    <name type="scientific">Nocardioides massiliensis</name>
    <dbReference type="NCBI Taxonomy" id="1325935"/>
    <lineage>
        <taxon>Bacteria</taxon>
        <taxon>Bacillati</taxon>
        <taxon>Actinomycetota</taxon>
        <taxon>Actinomycetes</taxon>
        <taxon>Propionibacteriales</taxon>
        <taxon>Nocardioidaceae</taxon>
        <taxon>Nocardioides</taxon>
    </lineage>
</organism>
<name>A0ABT9NQ58_9ACTN</name>
<evidence type="ECO:0000313" key="1">
    <source>
        <dbReference type="EMBL" id="MDP9822562.1"/>
    </source>
</evidence>
<proteinExistence type="predicted"/>
<comment type="caution">
    <text evidence="1">The sequence shown here is derived from an EMBL/GenBank/DDBJ whole genome shotgun (WGS) entry which is preliminary data.</text>
</comment>
<protein>
    <recommendedName>
        <fullName evidence="3">WXG100 family type VII secretion target</fullName>
    </recommendedName>
</protein>
<evidence type="ECO:0000313" key="2">
    <source>
        <dbReference type="Proteomes" id="UP001240447"/>
    </source>
</evidence>
<evidence type="ECO:0008006" key="3">
    <source>
        <dbReference type="Google" id="ProtNLM"/>
    </source>
</evidence>
<gene>
    <name evidence="1" type="ORF">J2S59_002371</name>
</gene>